<feature type="coiled-coil region" evidence="3">
    <location>
        <begin position="148"/>
        <end position="175"/>
    </location>
</feature>
<accession>A0A0C2X761</accession>
<evidence type="ECO:0000313" key="6">
    <source>
        <dbReference type="Proteomes" id="UP000054549"/>
    </source>
</evidence>
<dbReference type="FunCoup" id="A0A0C2X761">
    <property type="interactions" value="49"/>
</dbReference>
<dbReference type="Pfam" id="PF05615">
    <property type="entry name" value="THOC7"/>
    <property type="match status" value="1"/>
</dbReference>
<dbReference type="Proteomes" id="UP000054549">
    <property type="component" value="Unassembled WGS sequence"/>
</dbReference>
<proteinExistence type="predicted"/>
<feature type="region of interest" description="Disordered" evidence="4">
    <location>
        <begin position="204"/>
        <end position="309"/>
    </location>
</feature>
<dbReference type="OrthoDB" id="205166at2759"/>
<dbReference type="InParanoid" id="A0A0C2X761"/>
<reference evidence="5 6" key="1">
    <citation type="submission" date="2014-04" db="EMBL/GenBank/DDBJ databases">
        <title>Evolutionary Origins and Diversification of the Mycorrhizal Mutualists.</title>
        <authorList>
            <consortium name="DOE Joint Genome Institute"/>
            <consortium name="Mycorrhizal Genomics Consortium"/>
            <person name="Kohler A."/>
            <person name="Kuo A."/>
            <person name="Nagy L.G."/>
            <person name="Floudas D."/>
            <person name="Copeland A."/>
            <person name="Barry K.W."/>
            <person name="Cichocki N."/>
            <person name="Veneault-Fourrey C."/>
            <person name="LaButti K."/>
            <person name="Lindquist E.A."/>
            <person name="Lipzen A."/>
            <person name="Lundell T."/>
            <person name="Morin E."/>
            <person name="Murat C."/>
            <person name="Riley R."/>
            <person name="Ohm R."/>
            <person name="Sun H."/>
            <person name="Tunlid A."/>
            <person name="Henrissat B."/>
            <person name="Grigoriev I.V."/>
            <person name="Hibbett D.S."/>
            <person name="Martin F."/>
        </authorList>
    </citation>
    <scope>NUCLEOTIDE SEQUENCE [LARGE SCALE GENOMIC DNA]</scope>
    <source>
        <strain evidence="5 6">Koide BX008</strain>
    </source>
</reference>
<comment type="subcellular location">
    <subcellularLocation>
        <location evidence="1">Nucleus</location>
    </subcellularLocation>
</comment>
<keyword evidence="6" id="KW-1185">Reference proteome</keyword>
<dbReference type="GO" id="GO:0006397">
    <property type="term" value="P:mRNA processing"/>
    <property type="evidence" value="ECO:0007669"/>
    <property type="project" value="InterPro"/>
</dbReference>
<evidence type="ECO:0000313" key="5">
    <source>
        <dbReference type="EMBL" id="KIL70177.1"/>
    </source>
</evidence>
<keyword evidence="3" id="KW-0175">Coiled coil</keyword>
<sequence>MASSQMASISPLTMEEEDQLIHVRITNDERPLRRIIKKFHNYTALSHKPIVPSAYPSGSGSIEDAREAFLVELASFQLLLKKNAMICEAEARQVEEYKKERQKIDDEHGTLRGQIEQLKTALEHAQLQRQRKIEYDLVAEKINTLPSREELEQSIQALENDMAAIKAEHDHQSKTIQEQKLSLDRIISDLSSLRFIGRGGEASLSLATTPRETPAPDNGNVENEEGSDVAPSADAQVAVEGEEGEEGEADKPSEGAAGIESSGAREDIEMGEVEEDFKDSSKSKRRSREELEEGEASDTSSPLSDPPDD</sequence>
<organism evidence="5 6">
    <name type="scientific">Amanita muscaria (strain Koide BX008)</name>
    <dbReference type="NCBI Taxonomy" id="946122"/>
    <lineage>
        <taxon>Eukaryota</taxon>
        <taxon>Fungi</taxon>
        <taxon>Dikarya</taxon>
        <taxon>Basidiomycota</taxon>
        <taxon>Agaricomycotina</taxon>
        <taxon>Agaricomycetes</taxon>
        <taxon>Agaricomycetidae</taxon>
        <taxon>Agaricales</taxon>
        <taxon>Pluteineae</taxon>
        <taxon>Amanitaceae</taxon>
        <taxon>Amanita</taxon>
    </lineage>
</organism>
<dbReference type="HOGENOM" id="CLU_769462_0_0_1"/>
<gene>
    <name evidence="5" type="ORF">M378DRAFT_608754</name>
</gene>
<dbReference type="InterPro" id="IPR008501">
    <property type="entry name" value="THOC7/Mft1"/>
</dbReference>
<dbReference type="STRING" id="946122.A0A0C2X761"/>
<dbReference type="EMBL" id="KN818224">
    <property type="protein sequence ID" value="KIL70177.1"/>
    <property type="molecule type" value="Genomic_DNA"/>
</dbReference>
<keyword evidence="2" id="KW-0539">Nucleus</keyword>
<dbReference type="GO" id="GO:0000445">
    <property type="term" value="C:THO complex part of transcription export complex"/>
    <property type="evidence" value="ECO:0007669"/>
    <property type="project" value="InterPro"/>
</dbReference>
<protein>
    <submittedName>
        <fullName evidence="5">Uncharacterized protein</fullName>
    </submittedName>
</protein>
<evidence type="ECO:0000256" key="2">
    <source>
        <dbReference type="ARBA" id="ARBA00023242"/>
    </source>
</evidence>
<evidence type="ECO:0000256" key="4">
    <source>
        <dbReference type="SAM" id="MobiDB-lite"/>
    </source>
</evidence>
<evidence type="ECO:0000256" key="1">
    <source>
        <dbReference type="ARBA" id="ARBA00004123"/>
    </source>
</evidence>
<evidence type="ECO:0000256" key="3">
    <source>
        <dbReference type="SAM" id="Coils"/>
    </source>
</evidence>
<name>A0A0C2X761_AMAMK</name>
<dbReference type="AlphaFoldDB" id="A0A0C2X761"/>